<protein>
    <submittedName>
        <fullName evidence="1">Uncharacterized protein</fullName>
    </submittedName>
</protein>
<name>X0UNE2_9ZZZZ</name>
<gene>
    <name evidence="1" type="ORF">S01H1_39908</name>
</gene>
<feature type="non-terminal residue" evidence="1">
    <location>
        <position position="1"/>
    </location>
</feature>
<comment type="caution">
    <text evidence="1">The sequence shown here is derived from an EMBL/GenBank/DDBJ whole genome shotgun (WGS) entry which is preliminary data.</text>
</comment>
<reference evidence="1" key="1">
    <citation type="journal article" date="2014" name="Front. Microbiol.">
        <title>High frequency of phylogenetically diverse reductive dehalogenase-homologous genes in deep subseafloor sedimentary metagenomes.</title>
        <authorList>
            <person name="Kawai M."/>
            <person name="Futagami T."/>
            <person name="Toyoda A."/>
            <person name="Takaki Y."/>
            <person name="Nishi S."/>
            <person name="Hori S."/>
            <person name="Arai W."/>
            <person name="Tsubouchi T."/>
            <person name="Morono Y."/>
            <person name="Uchiyama I."/>
            <person name="Ito T."/>
            <person name="Fujiyama A."/>
            <person name="Inagaki F."/>
            <person name="Takami H."/>
        </authorList>
    </citation>
    <scope>NUCLEOTIDE SEQUENCE</scope>
    <source>
        <strain evidence="1">Expedition CK06-06</strain>
    </source>
</reference>
<accession>X0UNE2</accession>
<organism evidence="1">
    <name type="scientific">marine sediment metagenome</name>
    <dbReference type="NCBI Taxonomy" id="412755"/>
    <lineage>
        <taxon>unclassified sequences</taxon>
        <taxon>metagenomes</taxon>
        <taxon>ecological metagenomes</taxon>
    </lineage>
</organism>
<dbReference type="AlphaFoldDB" id="X0UNE2"/>
<sequence length="267" mass="29715">HGFQLGIGVNMRGDVAVVSQIYYVPRMEDSVKSLFRVGYDDFVRATGFTRNGPPSYEAFMKNVQDMEKRGEAVYFIRRKPGIPLSGSTIWTFDRTGEPRQKVAVSASNYINGVEIDEDGDLYIVCNKIRIMNGKPFLAGKGGTFGGETNVSNRNPRTGTLMKTRGKDTNLLMASAVVPMQPLPGRPPELINSGKPSDSHQKSSHAWMDGAKWMYAGASPFIFGGCRCPQLRFRTDWYRRTFVPEAYRHSVGIVDTNGNLIMHVGQYG</sequence>
<evidence type="ECO:0000313" key="1">
    <source>
        <dbReference type="EMBL" id="GAG01838.1"/>
    </source>
</evidence>
<proteinExistence type="predicted"/>
<feature type="non-terminal residue" evidence="1">
    <location>
        <position position="267"/>
    </location>
</feature>
<dbReference type="EMBL" id="BARS01025232">
    <property type="protein sequence ID" value="GAG01838.1"/>
    <property type="molecule type" value="Genomic_DNA"/>
</dbReference>